<name>A0A8S4RTQ9_9NEOP</name>
<organism evidence="2 3">
    <name type="scientific">Pararge aegeria aegeria</name>
    <dbReference type="NCBI Taxonomy" id="348720"/>
    <lineage>
        <taxon>Eukaryota</taxon>
        <taxon>Metazoa</taxon>
        <taxon>Ecdysozoa</taxon>
        <taxon>Arthropoda</taxon>
        <taxon>Hexapoda</taxon>
        <taxon>Insecta</taxon>
        <taxon>Pterygota</taxon>
        <taxon>Neoptera</taxon>
        <taxon>Endopterygota</taxon>
        <taxon>Lepidoptera</taxon>
        <taxon>Glossata</taxon>
        <taxon>Ditrysia</taxon>
        <taxon>Papilionoidea</taxon>
        <taxon>Nymphalidae</taxon>
        <taxon>Satyrinae</taxon>
        <taxon>Satyrini</taxon>
        <taxon>Parargina</taxon>
        <taxon>Pararge</taxon>
    </lineage>
</organism>
<reference evidence="2" key="1">
    <citation type="submission" date="2022-03" db="EMBL/GenBank/DDBJ databases">
        <authorList>
            <person name="Lindestad O."/>
        </authorList>
    </citation>
    <scope>NUCLEOTIDE SEQUENCE</scope>
</reference>
<sequence>MTSVDEFVNSSAWLVKVSGAKRGRERYAAPTADAHGGRIAARAPPPRPLTPPHPDDNMELVSVPRHRPLAFDKIHTKALEARGLITAQTTKIVRGGPEPTIPSFLHTLRSQSWQSLIGREENRLRRGITSRMPLSVQIIDASSLHNKHVQYVNGRYVNAR</sequence>
<feature type="compositionally biased region" description="Pro residues" evidence="1">
    <location>
        <begin position="43"/>
        <end position="52"/>
    </location>
</feature>
<dbReference type="AlphaFoldDB" id="A0A8S4RTQ9"/>
<feature type="region of interest" description="Disordered" evidence="1">
    <location>
        <begin position="24"/>
        <end position="56"/>
    </location>
</feature>
<dbReference type="EMBL" id="CAKXAJ010025574">
    <property type="protein sequence ID" value="CAH2241246.1"/>
    <property type="molecule type" value="Genomic_DNA"/>
</dbReference>
<comment type="caution">
    <text evidence="2">The sequence shown here is derived from an EMBL/GenBank/DDBJ whole genome shotgun (WGS) entry which is preliminary data.</text>
</comment>
<proteinExistence type="predicted"/>
<accession>A0A8S4RTQ9</accession>
<keyword evidence="3" id="KW-1185">Reference proteome</keyword>
<evidence type="ECO:0000256" key="1">
    <source>
        <dbReference type="SAM" id="MobiDB-lite"/>
    </source>
</evidence>
<dbReference type="Proteomes" id="UP000838756">
    <property type="component" value="Unassembled WGS sequence"/>
</dbReference>
<protein>
    <submittedName>
        <fullName evidence="2">Jg3309 protein</fullName>
    </submittedName>
</protein>
<evidence type="ECO:0000313" key="2">
    <source>
        <dbReference type="EMBL" id="CAH2241246.1"/>
    </source>
</evidence>
<evidence type="ECO:0000313" key="3">
    <source>
        <dbReference type="Proteomes" id="UP000838756"/>
    </source>
</evidence>
<dbReference type="OrthoDB" id="7412752at2759"/>
<gene>
    <name evidence="2" type="primary">jg3309</name>
    <name evidence="2" type="ORF">PAEG_LOCUS17695</name>
</gene>